<dbReference type="GO" id="GO:0006606">
    <property type="term" value="P:protein import into nucleus"/>
    <property type="evidence" value="ECO:0007669"/>
    <property type="project" value="TreeGrafter"/>
</dbReference>
<organism evidence="5 6">
    <name type="scientific">Dimargaris cristalligena</name>
    <dbReference type="NCBI Taxonomy" id="215637"/>
    <lineage>
        <taxon>Eukaryota</taxon>
        <taxon>Fungi</taxon>
        <taxon>Fungi incertae sedis</taxon>
        <taxon>Zoopagomycota</taxon>
        <taxon>Kickxellomycotina</taxon>
        <taxon>Dimargaritomycetes</taxon>
        <taxon>Dimargaritales</taxon>
        <taxon>Dimargaritaceae</taxon>
        <taxon>Dimargaris</taxon>
    </lineage>
</organism>
<dbReference type="InterPro" id="IPR014908">
    <property type="entry name" value="Nucleoporin_Nup133/Nup155_N"/>
</dbReference>
<dbReference type="GO" id="GO:0036228">
    <property type="term" value="P:protein localization to nuclear inner membrane"/>
    <property type="evidence" value="ECO:0007669"/>
    <property type="project" value="TreeGrafter"/>
</dbReference>
<keyword evidence="2" id="KW-0813">Transport</keyword>
<accession>A0A4V1J3Z6</accession>
<dbReference type="Pfam" id="PF08801">
    <property type="entry name" value="Nucleoporin_N"/>
    <property type="match status" value="1"/>
</dbReference>
<dbReference type="PANTHER" id="PTHR10350">
    <property type="entry name" value="NUCLEAR PORE COMPLEX PROTEIN NUP155"/>
    <property type="match status" value="1"/>
</dbReference>
<evidence type="ECO:0000256" key="2">
    <source>
        <dbReference type="ARBA" id="ARBA00022448"/>
    </source>
</evidence>
<dbReference type="AlphaFoldDB" id="A0A4V1J3Z6"/>
<dbReference type="GO" id="GO:0044611">
    <property type="term" value="C:nuclear pore inner ring"/>
    <property type="evidence" value="ECO:0007669"/>
    <property type="project" value="TreeGrafter"/>
</dbReference>
<gene>
    <name evidence="5" type="ORF">BJ085DRAFT_11346</name>
</gene>
<dbReference type="GO" id="GO:0006405">
    <property type="term" value="P:RNA export from nucleus"/>
    <property type="evidence" value="ECO:0007669"/>
    <property type="project" value="TreeGrafter"/>
</dbReference>
<evidence type="ECO:0000256" key="1">
    <source>
        <dbReference type="ARBA" id="ARBA00004123"/>
    </source>
</evidence>
<name>A0A4V1J3Z6_9FUNG</name>
<feature type="non-terminal residue" evidence="5">
    <location>
        <position position="1"/>
    </location>
</feature>
<comment type="subcellular location">
    <subcellularLocation>
        <location evidence="1">Nucleus</location>
    </subcellularLocation>
</comment>
<dbReference type="GO" id="GO:0017056">
    <property type="term" value="F:structural constituent of nuclear pore"/>
    <property type="evidence" value="ECO:0007669"/>
    <property type="project" value="InterPro"/>
</dbReference>
<evidence type="ECO:0000259" key="4">
    <source>
        <dbReference type="Pfam" id="PF08801"/>
    </source>
</evidence>
<proteinExistence type="predicted"/>
<keyword evidence="3" id="KW-0539">Nucleus</keyword>
<protein>
    <submittedName>
        <fullName evidence="5">Nup133 N terminal like-domain-containing protein</fullName>
    </submittedName>
</protein>
<dbReference type="PANTHER" id="PTHR10350:SF6">
    <property type="entry name" value="NUCLEAR PORE COMPLEX PROTEIN NUP155"/>
    <property type="match status" value="1"/>
</dbReference>
<feature type="domain" description="Nucleoporin Nup133/Nup155-like N-terminal" evidence="4">
    <location>
        <begin position="52"/>
        <end position="249"/>
    </location>
</feature>
<evidence type="ECO:0000256" key="3">
    <source>
        <dbReference type="ARBA" id="ARBA00023242"/>
    </source>
</evidence>
<feature type="non-terminal residue" evidence="5">
    <location>
        <position position="250"/>
    </location>
</feature>
<reference evidence="6" key="1">
    <citation type="journal article" date="2018" name="Nat. Microbiol.">
        <title>Leveraging single-cell genomics to expand the fungal tree of life.</title>
        <authorList>
            <person name="Ahrendt S.R."/>
            <person name="Quandt C.A."/>
            <person name="Ciobanu D."/>
            <person name="Clum A."/>
            <person name="Salamov A."/>
            <person name="Andreopoulos B."/>
            <person name="Cheng J.F."/>
            <person name="Woyke T."/>
            <person name="Pelin A."/>
            <person name="Henrissat B."/>
            <person name="Reynolds N.K."/>
            <person name="Benny G.L."/>
            <person name="Smith M.E."/>
            <person name="James T.Y."/>
            <person name="Grigoriev I.V."/>
        </authorList>
    </citation>
    <scope>NUCLEOTIDE SEQUENCE [LARGE SCALE GENOMIC DNA]</scope>
    <source>
        <strain evidence="6">RSA 468</strain>
    </source>
</reference>
<evidence type="ECO:0000313" key="6">
    <source>
        <dbReference type="Proteomes" id="UP000268162"/>
    </source>
</evidence>
<sequence length="250" mass="27935">PAAELQALLSSSATEIQAGHTADAKYPTLDQLVQTTTSGEYNQALFPDWVLFVKTQSVPLPDSLFDQYDLLHCRCFMGLFPEIQRAWLTIDHRLFLWNYEDGSEFHAYEEQDQIIISVALVKPRTDVLDSQINHLLVLATPLEAILLGVASRPSKKKAGGEVTFYSTQLNVPTDNVSIHHMVGSAAGRIFMAGSDSNLYEIVYAAEEGWFSRRCRKVNLTASIYSYLMPSFLTGSESDPVIHMVVDDSRQ</sequence>
<dbReference type="InterPro" id="IPR004870">
    <property type="entry name" value="Nucleoporin_Nup155"/>
</dbReference>
<dbReference type="STRING" id="215637.A0A4V1J3Z6"/>
<dbReference type="GO" id="GO:0000972">
    <property type="term" value="P:transcription-dependent tethering of RNA polymerase II gene DNA at nuclear periphery"/>
    <property type="evidence" value="ECO:0007669"/>
    <property type="project" value="TreeGrafter"/>
</dbReference>
<evidence type="ECO:0000313" key="5">
    <source>
        <dbReference type="EMBL" id="RKP33789.1"/>
    </source>
</evidence>
<dbReference type="EMBL" id="ML003559">
    <property type="protein sequence ID" value="RKP33789.1"/>
    <property type="molecule type" value="Genomic_DNA"/>
</dbReference>
<keyword evidence="6" id="KW-1185">Reference proteome</keyword>
<dbReference type="Proteomes" id="UP000268162">
    <property type="component" value="Unassembled WGS sequence"/>
</dbReference>